<dbReference type="AlphaFoldDB" id="A0A9Q0M593"/>
<dbReference type="EMBL" id="JAPWDV010000002">
    <property type="protein sequence ID" value="KAJ6219199.1"/>
    <property type="molecule type" value="Genomic_DNA"/>
</dbReference>
<proteinExistence type="predicted"/>
<organism evidence="2 3">
    <name type="scientific">Blomia tropicalis</name>
    <name type="common">Mite</name>
    <dbReference type="NCBI Taxonomy" id="40697"/>
    <lineage>
        <taxon>Eukaryota</taxon>
        <taxon>Metazoa</taxon>
        <taxon>Ecdysozoa</taxon>
        <taxon>Arthropoda</taxon>
        <taxon>Chelicerata</taxon>
        <taxon>Arachnida</taxon>
        <taxon>Acari</taxon>
        <taxon>Acariformes</taxon>
        <taxon>Sarcoptiformes</taxon>
        <taxon>Astigmata</taxon>
        <taxon>Glycyphagoidea</taxon>
        <taxon>Echimyopodidae</taxon>
        <taxon>Blomia</taxon>
    </lineage>
</organism>
<evidence type="ECO:0000313" key="3">
    <source>
        <dbReference type="Proteomes" id="UP001142055"/>
    </source>
</evidence>
<reference evidence="2" key="1">
    <citation type="submission" date="2022-12" db="EMBL/GenBank/DDBJ databases">
        <title>Genome assemblies of Blomia tropicalis.</title>
        <authorList>
            <person name="Cui Y."/>
        </authorList>
    </citation>
    <scope>NUCLEOTIDE SEQUENCE</scope>
    <source>
        <tissue evidence="2">Adult mites</tissue>
    </source>
</reference>
<keyword evidence="3" id="KW-1185">Reference proteome</keyword>
<comment type="caution">
    <text evidence="2">The sequence shown here is derived from an EMBL/GenBank/DDBJ whole genome shotgun (WGS) entry which is preliminary data.</text>
</comment>
<gene>
    <name evidence="2" type="ORF">RDWZM_005011</name>
</gene>
<evidence type="ECO:0000313" key="2">
    <source>
        <dbReference type="EMBL" id="KAJ6219199.1"/>
    </source>
</evidence>
<accession>A0A9Q0M593</accession>
<dbReference type="Proteomes" id="UP001142055">
    <property type="component" value="Chromosome 2"/>
</dbReference>
<sequence length="94" mass="9655">MGSMGSYGRNVGGSYGGTSGSMPMRQGGMAGSMGQQQQSMGYPSQMGVRGNYMSMAPGMGQRQSGYNMGQYGTTGGGTYGQRSTTAGRSRMFSG</sequence>
<feature type="compositionally biased region" description="Low complexity" evidence="1">
    <location>
        <begin position="24"/>
        <end position="46"/>
    </location>
</feature>
<evidence type="ECO:0000256" key="1">
    <source>
        <dbReference type="SAM" id="MobiDB-lite"/>
    </source>
</evidence>
<feature type="region of interest" description="Disordered" evidence="1">
    <location>
        <begin position="64"/>
        <end position="94"/>
    </location>
</feature>
<feature type="region of interest" description="Disordered" evidence="1">
    <location>
        <begin position="1"/>
        <end position="46"/>
    </location>
</feature>
<name>A0A9Q0M593_BLOTA</name>
<feature type="compositionally biased region" description="Gly residues" evidence="1">
    <location>
        <begin position="10"/>
        <end position="19"/>
    </location>
</feature>
<protein>
    <submittedName>
        <fullName evidence="2">Uncharacterized protein</fullName>
    </submittedName>
</protein>